<evidence type="ECO:0000313" key="2">
    <source>
        <dbReference type="Proteomes" id="UP000559256"/>
    </source>
</evidence>
<comment type="caution">
    <text evidence="1">The sequence shown here is derived from an EMBL/GenBank/DDBJ whole genome shotgun (WGS) entry which is preliminary data.</text>
</comment>
<accession>A0A8H5D7X8</accession>
<dbReference type="OrthoDB" id="3049336at2759"/>
<dbReference type="EMBL" id="JAACJM010000060">
    <property type="protein sequence ID" value="KAF5354413.1"/>
    <property type="molecule type" value="Genomic_DNA"/>
</dbReference>
<dbReference type="AlphaFoldDB" id="A0A8H5D7X8"/>
<keyword evidence="2" id="KW-1185">Reference proteome</keyword>
<organism evidence="1 2">
    <name type="scientific">Tetrapyrgos nigripes</name>
    <dbReference type="NCBI Taxonomy" id="182062"/>
    <lineage>
        <taxon>Eukaryota</taxon>
        <taxon>Fungi</taxon>
        <taxon>Dikarya</taxon>
        <taxon>Basidiomycota</taxon>
        <taxon>Agaricomycotina</taxon>
        <taxon>Agaricomycetes</taxon>
        <taxon>Agaricomycetidae</taxon>
        <taxon>Agaricales</taxon>
        <taxon>Marasmiineae</taxon>
        <taxon>Marasmiaceae</taxon>
        <taxon>Tetrapyrgos</taxon>
    </lineage>
</organism>
<sequence length="170" mass="18815">MGHFTGSIFVTAKARTGLQAKLSTANSRFLEDIDYICECFDKTTKPRFKDPNGAVFIKFGRPSDKDMKLAGTEVAEFFEPSIQSIIEAVVAQVIIVNYVPLKQMSALIPKAKRRGPGDYYHLAYSIVLSFGLTELKAQIARDEDGVEKRGQAEIIYGDTTALSRINDGDK</sequence>
<name>A0A8H5D7X8_9AGAR</name>
<reference evidence="1 2" key="1">
    <citation type="journal article" date="2020" name="ISME J.">
        <title>Uncovering the hidden diversity of litter-decomposition mechanisms in mushroom-forming fungi.</title>
        <authorList>
            <person name="Floudas D."/>
            <person name="Bentzer J."/>
            <person name="Ahren D."/>
            <person name="Johansson T."/>
            <person name="Persson P."/>
            <person name="Tunlid A."/>
        </authorList>
    </citation>
    <scope>NUCLEOTIDE SEQUENCE [LARGE SCALE GENOMIC DNA]</scope>
    <source>
        <strain evidence="1 2">CBS 291.85</strain>
    </source>
</reference>
<protein>
    <submittedName>
        <fullName evidence="1">Uncharacterized protein</fullName>
    </submittedName>
</protein>
<evidence type="ECO:0000313" key="1">
    <source>
        <dbReference type="EMBL" id="KAF5354413.1"/>
    </source>
</evidence>
<gene>
    <name evidence="1" type="ORF">D9758_010769</name>
</gene>
<dbReference type="Proteomes" id="UP000559256">
    <property type="component" value="Unassembled WGS sequence"/>
</dbReference>
<proteinExistence type="predicted"/>